<dbReference type="Proteomes" id="UP000580830">
    <property type="component" value="Unassembled WGS sequence"/>
</dbReference>
<comment type="caution">
    <text evidence="1">The sequence shown here is derived from an EMBL/GenBank/DDBJ whole genome shotgun (WGS) entry which is preliminary data.</text>
</comment>
<dbReference type="AlphaFoldDB" id="A0A832PJQ3"/>
<dbReference type="EMBL" id="DULP01000013">
    <property type="protein sequence ID" value="HHW32659.1"/>
    <property type="molecule type" value="Genomic_DNA"/>
</dbReference>
<gene>
    <name evidence="1" type="ORF">GXX24_00735</name>
</gene>
<sequence length="65" mass="7293">MNPILVERVQLDFDAAVTAWVLKLQGAKFNIIAQTLGTNPMRIGEVFRGDKFPDARAEAVRRLSH</sequence>
<organism evidence="1 2">
    <name type="scientific">Paracoccus solventivorans</name>
    <dbReference type="NCBI Taxonomy" id="53463"/>
    <lineage>
        <taxon>Bacteria</taxon>
        <taxon>Pseudomonadati</taxon>
        <taxon>Pseudomonadota</taxon>
        <taxon>Alphaproteobacteria</taxon>
        <taxon>Rhodobacterales</taxon>
        <taxon>Paracoccaceae</taxon>
        <taxon>Paracoccus</taxon>
    </lineage>
</organism>
<proteinExistence type="predicted"/>
<name>A0A832PJQ3_9RHOB</name>
<evidence type="ECO:0000313" key="2">
    <source>
        <dbReference type="Proteomes" id="UP000580830"/>
    </source>
</evidence>
<accession>A0A832PJQ3</accession>
<reference evidence="1 2" key="1">
    <citation type="journal article" date="2020" name="Biotechnol. Biofuels">
        <title>New insights from the biogas microbiome by comprehensive genome-resolved metagenomics of nearly 1600 species originating from multiple anaerobic digesters.</title>
        <authorList>
            <person name="Campanaro S."/>
            <person name="Treu L."/>
            <person name="Rodriguez-R L.M."/>
            <person name="Kovalovszki A."/>
            <person name="Ziels R.M."/>
            <person name="Maus I."/>
            <person name="Zhu X."/>
            <person name="Kougias P.G."/>
            <person name="Basile A."/>
            <person name="Luo G."/>
            <person name="Schluter A."/>
            <person name="Konstantinidis K.T."/>
            <person name="Angelidaki I."/>
        </authorList>
    </citation>
    <scope>NUCLEOTIDE SEQUENCE [LARGE SCALE GENOMIC DNA]</scope>
    <source>
        <strain evidence="1">AS04akNAM_125</strain>
    </source>
</reference>
<evidence type="ECO:0000313" key="1">
    <source>
        <dbReference type="EMBL" id="HHW32659.1"/>
    </source>
</evidence>
<protein>
    <submittedName>
        <fullName evidence="1">Uncharacterized protein</fullName>
    </submittedName>
</protein>